<reference evidence="2 3" key="1">
    <citation type="submission" date="2024-04" db="EMBL/GenBank/DDBJ databases">
        <authorList>
            <person name="Fracassetti M."/>
        </authorList>
    </citation>
    <scope>NUCLEOTIDE SEQUENCE [LARGE SCALE GENOMIC DNA]</scope>
</reference>
<feature type="compositionally biased region" description="Polar residues" evidence="1">
    <location>
        <begin position="85"/>
        <end position="97"/>
    </location>
</feature>
<dbReference type="Proteomes" id="UP001497516">
    <property type="component" value="Chromosome 7"/>
</dbReference>
<feature type="region of interest" description="Disordered" evidence="1">
    <location>
        <begin position="52"/>
        <end position="97"/>
    </location>
</feature>
<gene>
    <name evidence="2" type="ORF">LTRI10_LOCUS43330</name>
</gene>
<accession>A0AAV2FYD7</accession>
<evidence type="ECO:0000256" key="1">
    <source>
        <dbReference type="SAM" id="MobiDB-lite"/>
    </source>
</evidence>
<proteinExistence type="predicted"/>
<dbReference type="PANTHER" id="PTHR35046:SF9">
    <property type="entry name" value="RNA-DIRECTED DNA POLYMERASE"/>
    <property type="match status" value="1"/>
</dbReference>
<evidence type="ECO:0000313" key="2">
    <source>
        <dbReference type="EMBL" id="CAL1403391.1"/>
    </source>
</evidence>
<protein>
    <submittedName>
        <fullName evidence="2">Uncharacterized protein</fullName>
    </submittedName>
</protein>
<dbReference type="AlphaFoldDB" id="A0AAV2FYD7"/>
<keyword evidence="3" id="KW-1185">Reference proteome</keyword>
<name>A0AAV2FYD7_9ROSI</name>
<sequence length="242" mass="27061">MIRADVREDKEATINRFLQGLQREIKNQVELFPFVEIEEAVQLAAKVEKQLKHQGSGRRFPTASNSPKPSFEPNLKPEPPRAMVRNTTPAVPEKSSTSSGTIRCFKCHGYCHKAHQCANHKVMILRDGKYCSEDEEEEKQNHTEDSELGEEMEAADGSLLALQRALASQEEDLPIVDQRSNLFHTRCQVQGKILTVIEDGGSCANVVSLDAAKKLGLTMIPRPEPYSLHWLSDHAVINGCPF</sequence>
<dbReference type="PANTHER" id="PTHR35046">
    <property type="entry name" value="ZINC KNUCKLE (CCHC-TYPE) FAMILY PROTEIN"/>
    <property type="match status" value="1"/>
</dbReference>
<dbReference type="EMBL" id="OZ034820">
    <property type="protein sequence ID" value="CAL1403391.1"/>
    <property type="molecule type" value="Genomic_DNA"/>
</dbReference>
<organism evidence="2 3">
    <name type="scientific">Linum trigynum</name>
    <dbReference type="NCBI Taxonomy" id="586398"/>
    <lineage>
        <taxon>Eukaryota</taxon>
        <taxon>Viridiplantae</taxon>
        <taxon>Streptophyta</taxon>
        <taxon>Embryophyta</taxon>
        <taxon>Tracheophyta</taxon>
        <taxon>Spermatophyta</taxon>
        <taxon>Magnoliopsida</taxon>
        <taxon>eudicotyledons</taxon>
        <taxon>Gunneridae</taxon>
        <taxon>Pentapetalae</taxon>
        <taxon>rosids</taxon>
        <taxon>fabids</taxon>
        <taxon>Malpighiales</taxon>
        <taxon>Linaceae</taxon>
        <taxon>Linum</taxon>
    </lineage>
</organism>
<evidence type="ECO:0000313" key="3">
    <source>
        <dbReference type="Proteomes" id="UP001497516"/>
    </source>
</evidence>